<keyword evidence="9" id="KW-1185">Reference proteome</keyword>
<name>M4NCH0_9GAMM</name>
<dbReference type="Proteomes" id="UP000011859">
    <property type="component" value="Chromosome"/>
</dbReference>
<dbReference type="InterPro" id="IPR009000">
    <property type="entry name" value="Transl_B-barrel_sf"/>
</dbReference>
<evidence type="ECO:0000259" key="6">
    <source>
        <dbReference type="Pfam" id="PF01782"/>
    </source>
</evidence>
<dbReference type="HAMAP" id="MF_00014">
    <property type="entry name" value="Ribosome_mat_RimM"/>
    <property type="match status" value="1"/>
</dbReference>
<dbReference type="HOGENOM" id="CLU_077636_1_0_6"/>
<dbReference type="RefSeq" id="WP_015447206.1">
    <property type="nucleotide sequence ID" value="NC_020541.1"/>
</dbReference>
<dbReference type="Gene3D" id="2.30.30.240">
    <property type="entry name" value="PRC-barrel domain"/>
    <property type="match status" value="1"/>
</dbReference>
<dbReference type="AlphaFoldDB" id="M4NCH0"/>
<comment type="function">
    <text evidence="5">An accessory protein needed during the final step in the assembly of 30S ribosomal subunit, possibly for assembly of the head region. Essential for efficient processing of 16S rRNA. May be needed both before and after RbfA during the maturation of 16S rRNA. It has affinity for free ribosomal 30S subunits but not for 70S ribosomes.</text>
</comment>
<reference evidence="8 9" key="1">
    <citation type="submission" date="2012-04" db="EMBL/GenBank/DDBJ databases">
        <title>Complete genome of Rhodanobacter sp. 2APBS1.</title>
        <authorList>
            <consortium name="US DOE Joint Genome Institute"/>
            <person name="Huntemann M."/>
            <person name="Wei C.-L."/>
            <person name="Han J."/>
            <person name="Detter J.C."/>
            <person name="Han C."/>
            <person name="Tapia R."/>
            <person name="Munk A.C.C."/>
            <person name="Chen A."/>
            <person name="Krypides N."/>
            <person name="Mavromatis K."/>
            <person name="Markowitz V."/>
            <person name="Szeto E."/>
            <person name="Ivanova N."/>
            <person name="Mikhailova N."/>
            <person name="Ovchinnikova G."/>
            <person name="Pagani I."/>
            <person name="Pati A."/>
            <person name="Goodwin L."/>
            <person name="Peters L."/>
            <person name="Pitluck S."/>
            <person name="Woyke T."/>
            <person name="Prakash O."/>
            <person name="Elkins J."/>
            <person name="Brown S."/>
            <person name="Palumbo A."/>
            <person name="Hemme C."/>
            <person name="Zhou J."/>
            <person name="Watson D."/>
            <person name="Jardine P."/>
            <person name="Kostka J."/>
            <person name="Green S."/>
        </authorList>
    </citation>
    <scope>NUCLEOTIDE SEQUENCE [LARGE SCALE GENOMIC DNA]</scope>
    <source>
        <strain evidence="8 9">2APBS1</strain>
    </source>
</reference>
<accession>M4NCH0</accession>
<dbReference type="GO" id="GO:0006364">
    <property type="term" value="P:rRNA processing"/>
    <property type="evidence" value="ECO:0007669"/>
    <property type="project" value="UniProtKB-UniRule"/>
</dbReference>
<comment type="similarity">
    <text evidence="5">Belongs to the RimM family.</text>
</comment>
<dbReference type="GO" id="GO:0043022">
    <property type="term" value="F:ribosome binding"/>
    <property type="evidence" value="ECO:0007669"/>
    <property type="project" value="InterPro"/>
</dbReference>
<comment type="subcellular location">
    <subcellularLocation>
        <location evidence="5">Cytoplasm</location>
    </subcellularLocation>
</comment>
<sequence>MAAAGRRVLIGRIVGLYGVQGWLKIESFAEPRMRIFDYQPWLLGAAPGTETQVSGVKGRAQGKGMVAHLPGVDDREQAAALVGADIHVAREQLPPPAQGEYYWVDLEGLEVVTTEGVKLGRVSHLFATGANDVVVVRDGERERERERERLVPFVQGSYVRSVDLSAGRMVVDWDPEF</sequence>
<feature type="domain" description="PRC-barrel" evidence="7">
    <location>
        <begin position="99"/>
        <end position="172"/>
    </location>
</feature>
<dbReference type="EMBL" id="CP003470">
    <property type="protein sequence ID" value="AGG88339.1"/>
    <property type="molecule type" value="Genomic_DNA"/>
</dbReference>
<evidence type="ECO:0000256" key="5">
    <source>
        <dbReference type="HAMAP-Rule" id="MF_00014"/>
    </source>
</evidence>
<comment type="domain">
    <text evidence="5">The PRC barrel domain binds ribosomal protein uS19.</text>
</comment>
<gene>
    <name evidence="5" type="primary">rimM</name>
    <name evidence="8" type="ORF">R2APBS1_1185</name>
</gene>
<dbReference type="GO" id="GO:0005840">
    <property type="term" value="C:ribosome"/>
    <property type="evidence" value="ECO:0007669"/>
    <property type="project" value="InterPro"/>
</dbReference>
<dbReference type="Gene3D" id="2.40.30.60">
    <property type="entry name" value="RimM"/>
    <property type="match status" value="1"/>
</dbReference>
<keyword evidence="3 5" id="KW-0698">rRNA processing</keyword>
<dbReference type="GO" id="GO:0005737">
    <property type="term" value="C:cytoplasm"/>
    <property type="evidence" value="ECO:0007669"/>
    <property type="project" value="UniProtKB-SubCell"/>
</dbReference>
<dbReference type="OrthoDB" id="9783509at2"/>
<evidence type="ECO:0000256" key="2">
    <source>
        <dbReference type="ARBA" id="ARBA00022517"/>
    </source>
</evidence>
<evidence type="ECO:0000256" key="4">
    <source>
        <dbReference type="ARBA" id="ARBA00023186"/>
    </source>
</evidence>
<dbReference type="InterPro" id="IPR036976">
    <property type="entry name" value="RimM_N_sf"/>
</dbReference>
<dbReference type="GO" id="GO:0042274">
    <property type="term" value="P:ribosomal small subunit biogenesis"/>
    <property type="evidence" value="ECO:0007669"/>
    <property type="project" value="UniProtKB-UniRule"/>
</dbReference>
<dbReference type="PANTHER" id="PTHR33692">
    <property type="entry name" value="RIBOSOME MATURATION FACTOR RIMM"/>
    <property type="match status" value="1"/>
</dbReference>
<dbReference type="InterPro" id="IPR011033">
    <property type="entry name" value="PRC_barrel-like_sf"/>
</dbReference>
<proteinExistence type="inferred from homology"/>
<evidence type="ECO:0000256" key="3">
    <source>
        <dbReference type="ARBA" id="ARBA00022552"/>
    </source>
</evidence>
<dbReference type="STRING" id="666685.R2APBS1_1185"/>
<protein>
    <recommendedName>
        <fullName evidence="5">Ribosome maturation factor RimM</fullName>
    </recommendedName>
</protein>
<dbReference type="PANTHER" id="PTHR33692:SF1">
    <property type="entry name" value="RIBOSOME MATURATION FACTOR RIMM"/>
    <property type="match status" value="1"/>
</dbReference>
<evidence type="ECO:0000313" key="9">
    <source>
        <dbReference type="Proteomes" id="UP000011859"/>
    </source>
</evidence>
<keyword evidence="4 5" id="KW-0143">Chaperone</keyword>
<evidence type="ECO:0000313" key="8">
    <source>
        <dbReference type="EMBL" id="AGG88339.1"/>
    </source>
</evidence>
<dbReference type="SUPFAM" id="SSF50447">
    <property type="entry name" value="Translation proteins"/>
    <property type="match status" value="1"/>
</dbReference>
<feature type="domain" description="RimM N-terminal" evidence="6">
    <location>
        <begin position="10"/>
        <end position="92"/>
    </location>
</feature>
<dbReference type="eggNOG" id="COG0806">
    <property type="taxonomic scope" value="Bacteria"/>
</dbReference>
<keyword evidence="2 5" id="KW-0690">Ribosome biogenesis</keyword>
<dbReference type="Pfam" id="PF01782">
    <property type="entry name" value="RimM"/>
    <property type="match status" value="1"/>
</dbReference>
<dbReference type="NCBIfam" id="TIGR02273">
    <property type="entry name" value="16S_RimM"/>
    <property type="match status" value="1"/>
</dbReference>
<keyword evidence="1 5" id="KW-0963">Cytoplasm</keyword>
<comment type="subunit">
    <text evidence="5">Binds ribosomal protein uS19.</text>
</comment>
<evidence type="ECO:0000259" key="7">
    <source>
        <dbReference type="Pfam" id="PF05239"/>
    </source>
</evidence>
<dbReference type="KEGG" id="rhd:R2APBS1_1185"/>
<dbReference type="InterPro" id="IPR027275">
    <property type="entry name" value="PRC-brl_dom"/>
</dbReference>
<dbReference type="Pfam" id="PF05239">
    <property type="entry name" value="PRC"/>
    <property type="match status" value="1"/>
</dbReference>
<dbReference type="InterPro" id="IPR002676">
    <property type="entry name" value="RimM_N"/>
</dbReference>
<organism evidence="8 9">
    <name type="scientific">Rhodanobacter denitrificans</name>
    <dbReference type="NCBI Taxonomy" id="666685"/>
    <lineage>
        <taxon>Bacteria</taxon>
        <taxon>Pseudomonadati</taxon>
        <taxon>Pseudomonadota</taxon>
        <taxon>Gammaproteobacteria</taxon>
        <taxon>Lysobacterales</taxon>
        <taxon>Rhodanobacteraceae</taxon>
        <taxon>Rhodanobacter</taxon>
    </lineage>
</organism>
<dbReference type="SUPFAM" id="SSF50346">
    <property type="entry name" value="PRC-barrel domain"/>
    <property type="match status" value="1"/>
</dbReference>
<dbReference type="InterPro" id="IPR011961">
    <property type="entry name" value="RimM"/>
</dbReference>
<evidence type="ECO:0000256" key="1">
    <source>
        <dbReference type="ARBA" id="ARBA00022490"/>
    </source>
</evidence>